<dbReference type="EMBL" id="CAJNDS010002625">
    <property type="protein sequence ID" value="CAE7548883.1"/>
    <property type="molecule type" value="Genomic_DNA"/>
</dbReference>
<comment type="caution">
    <text evidence="1">The sequence shown here is derived from an EMBL/GenBank/DDBJ whole genome shotgun (WGS) entry which is preliminary data.</text>
</comment>
<accession>A0A812TS25</accession>
<reference evidence="1" key="1">
    <citation type="submission" date="2021-02" db="EMBL/GenBank/DDBJ databases">
        <authorList>
            <person name="Dougan E. K."/>
            <person name="Rhodes N."/>
            <person name="Thang M."/>
            <person name="Chan C."/>
        </authorList>
    </citation>
    <scope>NUCLEOTIDE SEQUENCE</scope>
</reference>
<proteinExistence type="predicted"/>
<keyword evidence="2" id="KW-1185">Reference proteome</keyword>
<protein>
    <submittedName>
        <fullName evidence="1">Uncharacterized protein</fullName>
    </submittedName>
</protein>
<name>A0A812TS25_9DINO</name>
<dbReference type="OrthoDB" id="431808at2759"/>
<evidence type="ECO:0000313" key="2">
    <source>
        <dbReference type="Proteomes" id="UP000604046"/>
    </source>
</evidence>
<dbReference type="Proteomes" id="UP000604046">
    <property type="component" value="Unassembled WGS sequence"/>
</dbReference>
<dbReference type="AlphaFoldDB" id="A0A812TS25"/>
<sequence>MACDGAQIVVWLATFSNAKRKMRQGRPGVCNRSVALLNAEAEASPGIHACLSEYEQSNGLEVGTVCRSIWPAGNEVVALALVEAFAVQHSLLPLCAEMKSQFDFWSVLAGSTLESSLRYYRIVKVQMLSLKMSLQETKTGKNTFFFQLNPVWAARLWNCRVIGVGPRELASWMRFSGGRIPELVLRLPKPVVYLLADQQWTRAAVPDAVETVDLVASGWNRRRVVDDAEPALQTFMSLQNSFQDLPAHMHIYKYIQGHAVPDAGQAVTENILGILQTVGAGILQPMHGEGSQKTVLADLLSAAQALQKHALDKRVFVHEAGSLQKFRKYAAVRLVEFFWISGFLQNDRDLKSALRHACGILLPPGAKEETLQFIDGVSESGSYLRIPSAATLSRCRARLDVSWMLLFRKWLTSHLQHQGGAGVSLYVQTDATWQAKQEYQVTVVNVVQKSHLLENHKDRSSSTIQ</sequence>
<organism evidence="1 2">
    <name type="scientific">Symbiodinium natans</name>
    <dbReference type="NCBI Taxonomy" id="878477"/>
    <lineage>
        <taxon>Eukaryota</taxon>
        <taxon>Sar</taxon>
        <taxon>Alveolata</taxon>
        <taxon>Dinophyceae</taxon>
        <taxon>Suessiales</taxon>
        <taxon>Symbiodiniaceae</taxon>
        <taxon>Symbiodinium</taxon>
    </lineage>
</organism>
<gene>
    <name evidence="1" type="ORF">SNAT2548_LOCUS30813</name>
</gene>
<evidence type="ECO:0000313" key="1">
    <source>
        <dbReference type="EMBL" id="CAE7548883.1"/>
    </source>
</evidence>